<reference evidence="3 4" key="1">
    <citation type="submission" date="2018-11" db="EMBL/GenBank/DDBJ databases">
        <title>Draft genome sequence of Cellulomonas takizawaensis strain TKZ-21.</title>
        <authorList>
            <person name="Yamamura H."/>
            <person name="Hayashi T."/>
            <person name="Hamada M."/>
            <person name="Serisawa Y."/>
            <person name="Matsuyama K."/>
            <person name="Nakagawa Y."/>
            <person name="Otoguro M."/>
            <person name="Yanagida F."/>
            <person name="Hayakawa M."/>
        </authorList>
    </citation>
    <scope>NUCLEOTIDE SEQUENCE [LARGE SCALE GENOMIC DNA]</scope>
    <source>
        <strain evidence="3 4">TKZ-21</strain>
    </source>
</reference>
<name>A0A401V2W9_9CELL</name>
<keyword evidence="1" id="KW-0472">Membrane</keyword>
<keyword evidence="1" id="KW-0812">Transmembrane</keyword>
<dbReference type="RefSeq" id="WP_124343742.1">
    <property type="nucleotide sequence ID" value="NZ_BHYL01000250.1"/>
</dbReference>
<proteinExistence type="predicted"/>
<dbReference type="InterPro" id="IPR025241">
    <property type="entry name" value="DUF4190"/>
</dbReference>
<evidence type="ECO:0000313" key="3">
    <source>
        <dbReference type="EMBL" id="GCD21231.1"/>
    </source>
</evidence>
<dbReference type="Proteomes" id="UP000288246">
    <property type="component" value="Unassembled WGS sequence"/>
</dbReference>
<feature type="domain" description="DUF4190" evidence="2">
    <location>
        <begin position="25"/>
        <end position="79"/>
    </location>
</feature>
<comment type="caution">
    <text evidence="3">The sequence shown here is derived from an EMBL/GenBank/DDBJ whole genome shotgun (WGS) entry which is preliminary data.</text>
</comment>
<evidence type="ECO:0000256" key="1">
    <source>
        <dbReference type="SAM" id="Phobius"/>
    </source>
</evidence>
<dbReference type="EMBL" id="BHYL01000250">
    <property type="protein sequence ID" value="GCD21231.1"/>
    <property type="molecule type" value="Genomic_DNA"/>
</dbReference>
<dbReference type="AlphaFoldDB" id="A0A401V2W9"/>
<dbReference type="Pfam" id="PF13828">
    <property type="entry name" value="DUF4190"/>
    <property type="match status" value="1"/>
</dbReference>
<gene>
    <name evidence="3" type="ORF">CTKZ_27930</name>
</gene>
<accession>A0A401V2W9</accession>
<keyword evidence="4" id="KW-1185">Reference proteome</keyword>
<evidence type="ECO:0000259" key="2">
    <source>
        <dbReference type="Pfam" id="PF13828"/>
    </source>
</evidence>
<protein>
    <recommendedName>
        <fullName evidence="2">DUF4190 domain-containing protein</fullName>
    </recommendedName>
</protein>
<sequence length="94" mass="9528">MTAPLPPGPVAPGWSLPPVPRTSGLAVASLVLALCGFGLLPVVLGHLALRRIRQTGERGSGLAVAGLVLGYTTLALVVVVLLVVAGSVWWGVRA</sequence>
<keyword evidence="1" id="KW-1133">Transmembrane helix</keyword>
<feature type="transmembrane region" description="Helical" evidence="1">
    <location>
        <begin position="25"/>
        <end position="49"/>
    </location>
</feature>
<organism evidence="3 4">
    <name type="scientific">Cellulomonas algicola</name>
    <dbReference type="NCBI Taxonomy" id="2071633"/>
    <lineage>
        <taxon>Bacteria</taxon>
        <taxon>Bacillati</taxon>
        <taxon>Actinomycetota</taxon>
        <taxon>Actinomycetes</taxon>
        <taxon>Micrococcales</taxon>
        <taxon>Cellulomonadaceae</taxon>
        <taxon>Cellulomonas</taxon>
    </lineage>
</organism>
<evidence type="ECO:0000313" key="4">
    <source>
        <dbReference type="Proteomes" id="UP000288246"/>
    </source>
</evidence>
<feature type="transmembrane region" description="Helical" evidence="1">
    <location>
        <begin position="61"/>
        <end position="90"/>
    </location>
</feature>